<dbReference type="Proteomes" id="UP001215598">
    <property type="component" value="Unassembled WGS sequence"/>
</dbReference>
<dbReference type="InterPro" id="IPR011990">
    <property type="entry name" value="TPR-like_helical_dom_sf"/>
</dbReference>
<evidence type="ECO:0000313" key="3">
    <source>
        <dbReference type="Proteomes" id="UP001215598"/>
    </source>
</evidence>
<dbReference type="AlphaFoldDB" id="A0AAD7GX78"/>
<gene>
    <name evidence="2" type="ORF">B0H16DRAFT_1481727</name>
</gene>
<proteinExistence type="predicted"/>
<organism evidence="2 3">
    <name type="scientific">Mycena metata</name>
    <dbReference type="NCBI Taxonomy" id="1033252"/>
    <lineage>
        <taxon>Eukaryota</taxon>
        <taxon>Fungi</taxon>
        <taxon>Dikarya</taxon>
        <taxon>Basidiomycota</taxon>
        <taxon>Agaricomycotina</taxon>
        <taxon>Agaricomycetes</taxon>
        <taxon>Agaricomycetidae</taxon>
        <taxon>Agaricales</taxon>
        <taxon>Marasmiineae</taxon>
        <taxon>Mycenaceae</taxon>
        <taxon>Mycena</taxon>
    </lineage>
</organism>
<reference evidence="2" key="1">
    <citation type="submission" date="2023-03" db="EMBL/GenBank/DDBJ databases">
        <title>Massive genome expansion in bonnet fungi (Mycena s.s.) driven by repeated elements and novel gene families across ecological guilds.</title>
        <authorList>
            <consortium name="Lawrence Berkeley National Laboratory"/>
            <person name="Harder C.B."/>
            <person name="Miyauchi S."/>
            <person name="Viragh M."/>
            <person name="Kuo A."/>
            <person name="Thoen E."/>
            <person name="Andreopoulos B."/>
            <person name="Lu D."/>
            <person name="Skrede I."/>
            <person name="Drula E."/>
            <person name="Henrissat B."/>
            <person name="Morin E."/>
            <person name="Kohler A."/>
            <person name="Barry K."/>
            <person name="LaButti K."/>
            <person name="Morin E."/>
            <person name="Salamov A."/>
            <person name="Lipzen A."/>
            <person name="Mereny Z."/>
            <person name="Hegedus B."/>
            <person name="Baldrian P."/>
            <person name="Stursova M."/>
            <person name="Weitz H."/>
            <person name="Taylor A."/>
            <person name="Grigoriev I.V."/>
            <person name="Nagy L.G."/>
            <person name="Martin F."/>
            <person name="Kauserud H."/>
        </authorList>
    </citation>
    <scope>NUCLEOTIDE SEQUENCE</scope>
    <source>
        <strain evidence="2">CBHHK182m</strain>
    </source>
</reference>
<comment type="caution">
    <text evidence="2">The sequence shown here is derived from an EMBL/GenBank/DDBJ whole genome shotgun (WGS) entry which is preliminary data.</text>
</comment>
<name>A0AAD7GX78_9AGAR</name>
<protein>
    <submittedName>
        <fullName evidence="2">Uncharacterized protein</fullName>
    </submittedName>
</protein>
<evidence type="ECO:0000256" key="1">
    <source>
        <dbReference type="SAM" id="MobiDB-lite"/>
    </source>
</evidence>
<dbReference type="EMBL" id="JARKIB010000449">
    <property type="protein sequence ID" value="KAJ7707039.1"/>
    <property type="molecule type" value="Genomic_DNA"/>
</dbReference>
<evidence type="ECO:0000313" key="2">
    <source>
        <dbReference type="EMBL" id="KAJ7707039.1"/>
    </source>
</evidence>
<sequence>MRARTALSLCGLSHGNLDYALMGVQAEVHKFKSEYVEAHDIWNQILSAANDDNYQQASSLINIAEIEVMMGIPKMKIQKKINASQAMGKAMQNAMLIIANDATQADLNLREGDMSTTLFGKCLQLGWGTHSEAVGYCLERLADINRWEGSHSTLWPTVFLANSLKAKEWLGIYKALQFLGDVFLREEDEVTATSLFTLALKGFTKMDVHRSRAECMIRLGDISNKHGDFLRSLGLWEAARPLFEQSSQAKRVQYIEESLTGIGEDIKEQHKMNLSRLTELNALTGTVEEVDEDLSEDEPEKEEAPLVAA</sequence>
<dbReference type="Gene3D" id="1.25.40.10">
    <property type="entry name" value="Tetratricopeptide repeat domain"/>
    <property type="match status" value="1"/>
</dbReference>
<accession>A0AAD7GX78</accession>
<feature type="compositionally biased region" description="Acidic residues" evidence="1">
    <location>
        <begin position="288"/>
        <end position="301"/>
    </location>
</feature>
<keyword evidence="3" id="KW-1185">Reference proteome</keyword>
<feature type="region of interest" description="Disordered" evidence="1">
    <location>
        <begin position="288"/>
        <end position="309"/>
    </location>
</feature>